<organism evidence="2 4">
    <name type="scientific">Xanthomonas perforans</name>
    <dbReference type="NCBI Taxonomy" id="442694"/>
    <lineage>
        <taxon>Bacteria</taxon>
        <taxon>Pseudomonadati</taxon>
        <taxon>Pseudomonadota</taxon>
        <taxon>Gammaproteobacteria</taxon>
        <taxon>Lysobacterales</taxon>
        <taxon>Lysobacteraceae</taxon>
        <taxon>Xanthomonas</taxon>
    </lineage>
</organism>
<sequence>MADSPAKRHHSRVLAELEAAQRAPHQLMAGATAYEQHMAQLQSDRLRLKQIQSDQGKAALKVQLLPAYVPYLAGVLAGGQGAQDEIVTTCMVWRIDAGDYAGALELGAYVLKHQLQMPDRFTRTVGCVLAEEIAEAALLAQKTGQPFDAAVLADTATLTAEQDMPDEVRAKLHLALARASLAGITDETPADQAQPIAAAAVADLQRAIALHGSCGGKKDLERAERLLKKFSAEPAGTSA</sequence>
<keyword evidence="1" id="KW-0378">Hydrolase</keyword>
<dbReference type="Proteomes" id="UP000471082">
    <property type="component" value="Unassembled WGS sequence"/>
</dbReference>
<evidence type="ECO:0000313" key="4">
    <source>
        <dbReference type="Proteomes" id="UP000471082"/>
    </source>
</evidence>
<dbReference type="KEGG" id="xpe:BJD13_20215"/>
<protein>
    <submittedName>
        <fullName evidence="1 2">Terminase</fullName>
    </submittedName>
</protein>
<reference evidence="2 4" key="2">
    <citation type="submission" date="2019-11" db="EMBL/GenBank/DDBJ databases">
        <title>Genome-resolved metagenomics to study the prevalence of co-infection and intraspecific heterogeneity among plant pathogen metapopulations.</title>
        <authorList>
            <person name="Newberry E."/>
            <person name="Bhandari R."/>
            <person name="Kemble J."/>
            <person name="Sikora E."/>
            <person name="Potnis N."/>
        </authorList>
    </citation>
    <scope>NUCLEOTIDE SEQUENCE [LARGE SCALE GENOMIC DNA]</scope>
    <source>
        <strain evidence="2">Xp_Tom_Tuscaloosa_18b</strain>
    </source>
</reference>
<keyword evidence="3" id="KW-1185">Reference proteome</keyword>
<name>A0A0G8W3P4_XANPE</name>
<reference evidence="1 3" key="1">
    <citation type="submission" date="2015-02" db="EMBL/GenBank/DDBJ databases">
        <title>Whole genome sequencing of multiple isolates of three species of pepper and tomato-infecting xanthomonads reveals genetic diversity in field strains and pinpoints effectors responsible for host specificity.</title>
        <authorList>
            <person name="Schwartz A."/>
            <person name="Dahlbeck D."/>
            <person name="Staskawicz B."/>
            <person name="Bart R."/>
            <person name="Potnis N."/>
            <person name="Minsavage G."/>
            <person name="Timilsina S."/>
            <person name="Goss E."/>
            <person name="Jones J."/>
            <person name="Vallad G."/>
            <person name="Barak J."/>
            <person name="Miller S."/>
            <person name="Ritchie D."/>
            <person name="Martins J.Jr."/>
            <person name="Patane J.S."/>
            <person name="Setubal J.C."/>
        </authorList>
    </citation>
    <scope>NUCLEOTIDE SEQUENCE [LARGE SCALE GENOMIC DNA]</scope>
    <source>
        <strain evidence="1 3">Xp3-15</strain>
    </source>
</reference>
<keyword evidence="1" id="KW-0255">Endonuclease</keyword>
<dbReference type="Proteomes" id="UP000035369">
    <property type="component" value="Unassembled WGS sequence"/>
</dbReference>
<evidence type="ECO:0000313" key="1">
    <source>
        <dbReference type="EMBL" id="KLC04395.1"/>
    </source>
</evidence>
<dbReference type="EMBL" id="JAAGYU010000108">
    <property type="protein sequence ID" value="NEL78181.1"/>
    <property type="molecule type" value="Genomic_DNA"/>
</dbReference>
<dbReference type="RefSeq" id="WP_008572710.1">
    <property type="nucleotide sequence ID" value="NZ_CP018475.1"/>
</dbReference>
<comment type="caution">
    <text evidence="2">The sequence shown here is derived from an EMBL/GenBank/DDBJ whole genome shotgun (WGS) entry which is preliminary data.</text>
</comment>
<gene>
    <name evidence="2" type="ORF">G3W61_18340</name>
    <name evidence="1" type="ORF">XP315_15330</name>
</gene>
<dbReference type="GO" id="GO:0003677">
    <property type="term" value="F:DNA binding"/>
    <property type="evidence" value="ECO:0007669"/>
    <property type="project" value="InterPro"/>
</dbReference>
<accession>A0A0G8W3P4</accession>
<dbReference type="Pfam" id="PF05944">
    <property type="entry name" value="Phage_term_smal"/>
    <property type="match status" value="1"/>
</dbReference>
<keyword evidence="1" id="KW-0540">Nuclease</keyword>
<evidence type="ECO:0000313" key="2">
    <source>
        <dbReference type="EMBL" id="NEL78181.1"/>
    </source>
</evidence>
<dbReference type="GO" id="GO:0004519">
    <property type="term" value="F:endonuclease activity"/>
    <property type="evidence" value="ECO:0007669"/>
    <property type="project" value="UniProtKB-KW"/>
</dbReference>
<proteinExistence type="predicted"/>
<dbReference type="InterPro" id="IPR010270">
    <property type="entry name" value="Phage_P2_GpM"/>
</dbReference>
<dbReference type="EMBL" id="JZUY01000043">
    <property type="protein sequence ID" value="KLC04395.1"/>
    <property type="molecule type" value="Genomic_DNA"/>
</dbReference>
<dbReference type="GeneID" id="61776296"/>
<evidence type="ECO:0000313" key="3">
    <source>
        <dbReference type="Proteomes" id="UP000035369"/>
    </source>
</evidence>
<dbReference type="AlphaFoldDB" id="A0A0G8W3P4"/>